<dbReference type="KEGG" id="nps:KRR39_11940"/>
<sequence length="53" mass="5886">MAAKPLRCRIGVHSWENRLNDDGESYLECRRCGTESEKIHLSDYGDQGGGSMG</sequence>
<dbReference type="RefSeq" id="WP_216937183.1">
    <property type="nucleotide sequence ID" value="NZ_CP077062.1"/>
</dbReference>
<dbReference type="EMBL" id="CP077062">
    <property type="protein sequence ID" value="QWZ06336.1"/>
    <property type="molecule type" value="Genomic_DNA"/>
</dbReference>
<evidence type="ECO:0000313" key="2">
    <source>
        <dbReference type="Proteomes" id="UP000683575"/>
    </source>
</evidence>
<name>A0A975XYF8_9ACTN</name>
<organism evidence="1 2">
    <name type="scientific">Nocardioides panacis</name>
    <dbReference type="NCBI Taxonomy" id="2849501"/>
    <lineage>
        <taxon>Bacteria</taxon>
        <taxon>Bacillati</taxon>
        <taxon>Actinomycetota</taxon>
        <taxon>Actinomycetes</taxon>
        <taxon>Propionibacteriales</taxon>
        <taxon>Nocardioidaceae</taxon>
        <taxon>Nocardioides</taxon>
    </lineage>
</organism>
<dbReference type="Proteomes" id="UP000683575">
    <property type="component" value="Chromosome"/>
</dbReference>
<keyword evidence="2" id="KW-1185">Reference proteome</keyword>
<reference evidence="1" key="1">
    <citation type="submission" date="2021-06" db="EMBL/GenBank/DDBJ databases">
        <title>Complete genome sequence of Nocardioides sp. G188.</title>
        <authorList>
            <person name="Im W.-T."/>
        </authorList>
    </citation>
    <scope>NUCLEOTIDE SEQUENCE</scope>
    <source>
        <strain evidence="1">G188</strain>
    </source>
</reference>
<evidence type="ECO:0000313" key="1">
    <source>
        <dbReference type="EMBL" id="QWZ06336.1"/>
    </source>
</evidence>
<accession>A0A975XYF8</accession>
<dbReference type="AlphaFoldDB" id="A0A975XYF8"/>
<gene>
    <name evidence="1" type="ORF">KRR39_11940</name>
</gene>
<proteinExistence type="predicted"/>
<protein>
    <submittedName>
        <fullName evidence="1">Uncharacterized protein</fullName>
    </submittedName>
</protein>